<proteinExistence type="predicted"/>
<dbReference type="PANTHER" id="PTHR13271">
    <property type="entry name" value="UNCHARACTERIZED PUTATIVE METHYLTRANSFERASE"/>
    <property type="match status" value="1"/>
</dbReference>
<dbReference type="EMBL" id="HBIJ01000393">
    <property type="protein sequence ID" value="CAE0359592.1"/>
    <property type="molecule type" value="Transcribed_RNA"/>
</dbReference>
<dbReference type="InterPro" id="IPR050600">
    <property type="entry name" value="SETD3_SETD6_MTase"/>
</dbReference>
<gene>
    <name evidence="2" type="ORF">ALAG00032_LOCUS321</name>
</gene>
<dbReference type="GO" id="GO:0016279">
    <property type="term" value="F:protein-lysine N-methyltransferase activity"/>
    <property type="evidence" value="ECO:0007669"/>
    <property type="project" value="TreeGrafter"/>
</dbReference>
<protein>
    <recommendedName>
        <fullName evidence="3">SET domain-containing protein</fullName>
    </recommendedName>
</protein>
<name>A0A7S3JN06_9STRA</name>
<evidence type="ECO:0000313" key="2">
    <source>
        <dbReference type="EMBL" id="CAE0359592.1"/>
    </source>
</evidence>
<dbReference type="CDD" id="cd10527">
    <property type="entry name" value="SET_LSMT"/>
    <property type="match status" value="1"/>
</dbReference>
<dbReference type="AlphaFoldDB" id="A0A7S3JN06"/>
<evidence type="ECO:0000256" key="1">
    <source>
        <dbReference type="SAM" id="SignalP"/>
    </source>
</evidence>
<accession>A0A7S3JN06</accession>
<dbReference type="Gene3D" id="3.90.1410.10">
    <property type="entry name" value="set domain protein methyltransferase, domain 1"/>
    <property type="match status" value="1"/>
</dbReference>
<sequence length="336" mass="37226">MFVCLLLLLAIVNILALTPISAKNELISSIIDIETIFDSLQGWVKNAGGRVDDRLSLVSETPWATRRGIITKKKINPVSVWPLVIVPESLEINGRRARASLEEKLPRRARSLDGLDSAALIVLWLAAECATGKQFDSSPWKPYLQSLPSEPPCGWYIASSEDALCNALFKQQVFDENHSIFRQETERAQQYVQLVSQGLFNDYAHFFSIQSPDLIAWALGIVSSRSMGGDANSARLVPLLDLINHNVSSRPFTSFDAAGVNAIERFDSTNTNAIQQAALSLDGDDWALYPPPFHLAPGDEITANYLHDSDYTILDWWIQTGFCPNEFLSSPRSSAS</sequence>
<dbReference type="InterPro" id="IPR046341">
    <property type="entry name" value="SET_dom_sf"/>
</dbReference>
<organism evidence="2">
    <name type="scientific">Aureoumbra lagunensis</name>
    <dbReference type="NCBI Taxonomy" id="44058"/>
    <lineage>
        <taxon>Eukaryota</taxon>
        <taxon>Sar</taxon>
        <taxon>Stramenopiles</taxon>
        <taxon>Ochrophyta</taxon>
        <taxon>Pelagophyceae</taxon>
        <taxon>Pelagomonadales</taxon>
        <taxon>Aureoumbra</taxon>
    </lineage>
</organism>
<evidence type="ECO:0008006" key="3">
    <source>
        <dbReference type="Google" id="ProtNLM"/>
    </source>
</evidence>
<feature type="chain" id="PRO_5030806561" description="SET domain-containing protein" evidence="1">
    <location>
        <begin position="17"/>
        <end position="336"/>
    </location>
</feature>
<feature type="signal peptide" evidence="1">
    <location>
        <begin position="1"/>
        <end position="16"/>
    </location>
</feature>
<dbReference type="SUPFAM" id="SSF82199">
    <property type="entry name" value="SET domain"/>
    <property type="match status" value="1"/>
</dbReference>
<reference evidence="2" key="1">
    <citation type="submission" date="2021-01" db="EMBL/GenBank/DDBJ databases">
        <authorList>
            <person name="Corre E."/>
            <person name="Pelletier E."/>
            <person name="Niang G."/>
            <person name="Scheremetjew M."/>
            <person name="Finn R."/>
            <person name="Kale V."/>
            <person name="Holt S."/>
            <person name="Cochrane G."/>
            <person name="Meng A."/>
            <person name="Brown T."/>
            <person name="Cohen L."/>
        </authorList>
    </citation>
    <scope>NUCLEOTIDE SEQUENCE</scope>
    <source>
        <strain evidence="2">CCMP1510</strain>
    </source>
</reference>
<keyword evidence="1" id="KW-0732">Signal</keyword>